<feature type="chain" id="PRO_5002044377" evidence="1">
    <location>
        <begin position="20"/>
        <end position="40"/>
    </location>
</feature>
<sequence>MMMVVMIMMMMIILPQVNILINHQAHPHHHIVLWPKVTRR</sequence>
<reference evidence="2" key="2">
    <citation type="journal article" date="2015" name="Data Brief">
        <title>Shoot transcriptome of the giant reed, Arundo donax.</title>
        <authorList>
            <person name="Barrero R.A."/>
            <person name="Guerrero F.D."/>
            <person name="Moolhuijzen P."/>
            <person name="Goolsby J.A."/>
            <person name="Tidwell J."/>
            <person name="Bellgard S.E."/>
            <person name="Bellgard M.I."/>
        </authorList>
    </citation>
    <scope>NUCLEOTIDE SEQUENCE</scope>
    <source>
        <tissue evidence="2">Shoot tissue taken approximately 20 cm above the soil surface</tissue>
    </source>
</reference>
<name>A0A0A9C6U2_ARUDO</name>
<dbReference type="AlphaFoldDB" id="A0A0A9C6U2"/>
<keyword evidence="1" id="KW-0732">Signal</keyword>
<reference evidence="2" key="1">
    <citation type="submission" date="2014-09" db="EMBL/GenBank/DDBJ databases">
        <authorList>
            <person name="Magalhaes I.L.F."/>
            <person name="Oliveira U."/>
            <person name="Santos F.R."/>
            <person name="Vidigal T.H.D.A."/>
            <person name="Brescovit A.D."/>
            <person name="Santos A.J."/>
        </authorList>
    </citation>
    <scope>NUCLEOTIDE SEQUENCE</scope>
    <source>
        <tissue evidence="2">Shoot tissue taken approximately 20 cm above the soil surface</tissue>
    </source>
</reference>
<protein>
    <submittedName>
        <fullName evidence="2">Uncharacterized protein</fullName>
    </submittedName>
</protein>
<proteinExistence type="predicted"/>
<accession>A0A0A9C6U2</accession>
<evidence type="ECO:0000313" key="2">
    <source>
        <dbReference type="EMBL" id="JAD67242.1"/>
    </source>
</evidence>
<feature type="signal peptide" evidence="1">
    <location>
        <begin position="1"/>
        <end position="19"/>
    </location>
</feature>
<dbReference type="EMBL" id="GBRH01230653">
    <property type="protein sequence ID" value="JAD67242.1"/>
    <property type="molecule type" value="Transcribed_RNA"/>
</dbReference>
<organism evidence="2">
    <name type="scientific">Arundo donax</name>
    <name type="common">Giant reed</name>
    <name type="synonym">Donax arundinaceus</name>
    <dbReference type="NCBI Taxonomy" id="35708"/>
    <lineage>
        <taxon>Eukaryota</taxon>
        <taxon>Viridiplantae</taxon>
        <taxon>Streptophyta</taxon>
        <taxon>Embryophyta</taxon>
        <taxon>Tracheophyta</taxon>
        <taxon>Spermatophyta</taxon>
        <taxon>Magnoliopsida</taxon>
        <taxon>Liliopsida</taxon>
        <taxon>Poales</taxon>
        <taxon>Poaceae</taxon>
        <taxon>PACMAD clade</taxon>
        <taxon>Arundinoideae</taxon>
        <taxon>Arundineae</taxon>
        <taxon>Arundo</taxon>
    </lineage>
</organism>
<evidence type="ECO:0000256" key="1">
    <source>
        <dbReference type="SAM" id="SignalP"/>
    </source>
</evidence>